<evidence type="ECO:0000313" key="3">
    <source>
        <dbReference type="Proteomes" id="UP000002506"/>
    </source>
</evidence>
<keyword evidence="1" id="KW-1133">Transmembrane helix</keyword>
<dbReference type="RefSeq" id="WP_012882165.1">
    <property type="nucleotide sequence ID" value="NC_013552.1"/>
</dbReference>
<keyword evidence="1" id="KW-0812">Transmembrane</keyword>
<sequence>MQRLHLDMLKPGMVLGQNLFDQSGRLIDGNGMKLSEEYIQVLQSYGMKEILVHNSNMLDIPVQCLYSPLIEATLSIELRELFTEMRGGAEISEKMLEKVFDPIYQMAGELFPELIGEPNLNLKLKAEEYQFVYPVKVAGIRMLLGKRAGYGIYDLPILGIAALLMNLGYINLSGNEINMIDPFCEPQSVNIKNHPLETWKILLNYKCIHPDTLNAVKHHHKRYDGNGYPDKLSGILTLYHPRYWL</sequence>
<dbReference type="PANTHER" id="PTHR43155">
    <property type="entry name" value="CYCLIC DI-GMP PHOSPHODIESTERASE PA4108-RELATED"/>
    <property type="match status" value="1"/>
</dbReference>
<dbReference type="PANTHER" id="PTHR43155:SF2">
    <property type="entry name" value="CYCLIC DI-GMP PHOSPHODIESTERASE PA4108"/>
    <property type="match status" value="1"/>
</dbReference>
<accession>D2BI63</accession>
<dbReference type="Pfam" id="PF13487">
    <property type="entry name" value="HD_5"/>
    <property type="match status" value="1"/>
</dbReference>
<evidence type="ECO:0000313" key="2">
    <source>
        <dbReference type="EMBL" id="ACZ62013.1"/>
    </source>
</evidence>
<proteinExistence type="predicted"/>
<dbReference type="EMBL" id="CP001827">
    <property type="protein sequence ID" value="ACZ62013.1"/>
    <property type="molecule type" value="Genomic_DNA"/>
</dbReference>
<reference evidence="2 3" key="1">
    <citation type="journal article" date="2009" name="PLoS Genet.">
        <title>Localized plasticity in the streamlined genomes of vinyl chloride respiring Dehalococcoides.</title>
        <authorList>
            <person name="McMurdie P.J."/>
            <person name="Behrens S.F."/>
            <person name="Muller J.A."/>
            <person name="Goke J."/>
            <person name="Ritalahti K.M."/>
            <person name="Wagner R."/>
            <person name="Goltsman E."/>
            <person name="Lapidus A."/>
            <person name="Holmes S."/>
            <person name="Loffler F.E."/>
            <person name="Spormann A.M."/>
        </authorList>
    </citation>
    <scope>NUCLEOTIDE SEQUENCE [LARGE SCALE GENOMIC DNA]</scope>
    <source>
        <strain evidence="2 3">VS</strain>
    </source>
</reference>
<protein>
    <submittedName>
        <fullName evidence="2">Metal dependent phosphohydrolase</fullName>
    </submittedName>
</protein>
<dbReference type="InterPro" id="IPR003607">
    <property type="entry name" value="HD/PDEase_dom"/>
</dbReference>
<evidence type="ECO:0000256" key="1">
    <source>
        <dbReference type="SAM" id="Phobius"/>
    </source>
</evidence>
<dbReference type="HOGENOM" id="CLU_1132148_0_0_0"/>
<dbReference type="OrthoDB" id="49429at2"/>
<dbReference type="KEGG" id="dev:DhcVS_889"/>
<dbReference type="Gene3D" id="1.10.3210.10">
    <property type="entry name" value="Hypothetical protein af1432"/>
    <property type="match status" value="1"/>
</dbReference>
<dbReference type="Proteomes" id="UP000002506">
    <property type="component" value="Chromosome"/>
</dbReference>
<feature type="transmembrane region" description="Helical" evidence="1">
    <location>
        <begin position="150"/>
        <end position="170"/>
    </location>
</feature>
<dbReference type="GO" id="GO:0016787">
    <property type="term" value="F:hydrolase activity"/>
    <property type="evidence" value="ECO:0007669"/>
    <property type="project" value="UniProtKB-KW"/>
</dbReference>
<dbReference type="eggNOG" id="COG2206">
    <property type="taxonomic scope" value="Bacteria"/>
</dbReference>
<dbReference type="CDD" id="cd00077">
    <property type="entry name" value="HDc"/>
    <property type="match status" value="1"/>
</dbReference>
<gene>
    <name evidence="2" type="ordered locus">DhcVS_889</name>
</gene>
<keyword evidence="2" id="KW-0378">Hydrolase</keyword>
<dbReference type="AlphaFoldDB" id="D2BI63"/>
<organism evidence="2 3">
    <name type="scientific">Dehalococcoides mccartyi (strain VS)</name>
    <dbReference type="NCBI Taxonomy" id="311424"/>
    <lineage>
        <taxon>Bacteria</taxon>
        <taxon>Bacillati</taxon>
        <taxon>Chloroflexota</taxon>
        <taxon>Dehalococcoidia</taxon>
        <taxon>Dehalococcoidales</taxon>
        <taxon>Dehalococcoidaceae</taxon>
        <taxon>Dehalococcoides</taxon>
    </lineage>
</organism>
<name>D2BI63_DEHMV</name>
<keyword evidence="1" id="KW-0472">Membrane</keyword>